<name>A0A3B0SIG9_9ZZZZ</name>
<protein>
    <recommendedName>
        <fullName evidence="2">Cytoplasmic protein clustered with trehalase</fullName>
    </recommendedName>
</protein>
<organism evidence="1">
    <name type="scientific">hydrothermal vent metagenome</name>
    <dbReference type="NCBI Taxonomy" id="652676"/>
    <lineage>
        <taxon>unclassified sequences</taxon>
        <taxon>metagenomes</taxon>
        <taxon>ecological metagenomes</taxon>
    </lineage>
</organism>
<dbReference type="EMBL" id="UOEF01000454">
    <property type="protein sequence ID" value="VAW06011.1"/>
    <property type="molecule type" value="Genomic_DNA"/>
</dbReference>
<evidence type="ECO:0000313" key="1">
    <source>
        <dbReference type="EMBL" id="VAW06011.1"/>
    </source>
</evidence>
<proteinExistence type="predicted"/>
<dbReference type="InterPro" id="IPR009351">
    <property type="entry name" value="AlkZ-like"/>
</dbReference>
<gene>
    <name evidence="1" type="ORF">MNBD_ALPHA04-2050</name>
</gene>
<sequence>MTSVHPFRINNRDARRLWLNAQGLARAPTGTPDVLALIKQLGFVQLDTLQNVVRAHHHILWSRNQNYREQMLDKLLGQDRTIFEHFTHDASVIPMDYYPVWQRQFGRMRQKLEQREYYRSTLASDDLYAVKARIEAEGPLSSHAFDTKIIGKKEMWARPPHKRALDHLWYVGDLATSHRENFTKYYDLTERVIPSALREAGHDDAYKMDWLCKGALERLAFASQGEIQRFWGAMDAKETKQWIKENTDILVPVEVETANGEWITVYALENIEDRFESCMKPNSRLRILNPFDPVVRDRDRLTRLFGFDYRIEIFVPAAQRKWGYYVYPLLEGDRFVGRIEVKADRKIGKLIVLNLWKEPGIKWTDARLRKLDAELTRLAQLVAAKEIVWDGARG</sequence>
<dbReference type="PANTHER" id="PTHR30528">
    <property type="entry name" value="CYTOPLASMIC PROTEIN"/>
    <property type="match status" value="1"/>
</dbReference>
<dbReference type="PANTHER" id="PTHR30528:SF0">
    <property type="entry name" value="CYTOPLASMIC PROTEIN"/>
    <property type="match status" value="1"/>
</dbReference>
<dbReference type="Pfam" id="PF06224">
    <property type="entry name" value="AlkZ-like"/>
    <property type="match status" value="1"/>
</dbReference>
<dbReference type="AlphaFoldDB" id="A0A3B0SIG9"/>
<evidence type="ECO:0008006" key="2">
    <source>
        <dbReference type="Google" id="ProtNLM"/>
    </source>
</evidence>
<accession>A0A3B0SIG9</accession>
<reference evidence="1" key="1">
    <citation type="submission" date="2018-06" db="EMBL/GenBank/DDBJ databases">
        <authorList>
            <person name="Zhirakovskaya E."/>
        </authorList>
    </citation>
    <scope>NUCLEOTIDE SEQUENCE</scope>
</reference>